<evidence type="ECO:0000313" key="3">
    <source>
        <dbReference type="Proteomes" id="UP000297617"/>
    </source>
</evidence>
<accession>A0A7I0HVU3</accession>
<dbReference type="EMBL" id="RQFT01000003">
    <property type="protein sequence ID" value="TGL08396.1"/>
    <property type="molecule type" value="Genomic_DNA"/>
</dbReference>
<keyword evidence="3" id="KW-1185">Reference proteome</keyword>
<reference evidence="3 4" key="2">
    <citation type="journal article" date="2019" name="PLoS Negl. Trop. Dis.">
        <title>Revisiting the worldwide diversity of Leptospira species in the environment.</title>
        <authorList>
            <person name="Vincent A.T."/>
            <person name="Schiettekatte O."/>
            <person name="Bourhy P."/>
            <person name="Veyrier F.J."/>
            <person name="Picardeau M."/>
        </authorList>
    </citation>
    <scope>NUCLEOTIDE SEQUENCE [LARGE SCALE GENOMIC DNA]</scope>
    <source>
        <strain evidence="2 4">201800273</strain>
        <strain evidence="3">201800295</strain>
    </source>
</reference>
<evidence type="ECO:0000313" key="2">
    <source>
        <dbReference type="EMBL" id="TGL08396.1"/>
    </source>
</evidence>
<dbReference type="AlphaFoldDB" id="A0A7I0HVU3"/>
<evidence type="ECO:0000313" key="1">
    <source>
        <dbReference type="EMBL" id="TGK52968.1"/>
    </source>
</evidence>
<organism evidence="2 4">
    <name type="scientific">Leptospira bouyouniensis</name>
    <dbReference type="NCBI Taxonomy" id="2484911"/>
    <lineage>
        <taxon>Bacteria</taxon>
        <taxon>Pseudomonadati</taxon>
        <taxon>Spirochaetota</taxon>
        <taxon>Spirochaetia</taxon>
        <taxon>Leptospirales</taxon>
        <taxon>Leptospiraceae</taxon>
        <taxon>Leptospira</taxon>
    </lineage>
</organism>
<comment type="caution">
    <text evidence="2">The sequence shown here is derived from an EMBL/GenBank/DDBJ whole genome shotgun (WGS) entry which is preliminary data.</text>
</comment>
<dbReference type="Proteomes" id="UP000297641">
    <property type="component" value="Unassembled WGS sequence"/>
</dbReference>
<dbReference type="NCBIfam" id="NF047480">
    <property type="entry name" value="Lepto_Lp29"/>
    <property type="match status" value="1"/>
</dbReference>
<name>A0A7I0HVU3_9LEPT</name>
<proteinExistence type="predicted"/>
<reference evidence="1" key="1">
    <citation type="submission" date="2018-10" db="EMBL/GenBank/DDBJ databases">
        <authorList>
            <person name="Vincent A.T."/>
            <person name="Schiettekatte O."/>
            <person name="Bourhy P."/>
            <person name="Veyrier F.J."/>
            <person name="Picardeau M."/>
        </authorList>
    </citation>
    <scope>NUCLEOTIDE SEQUENCE</scope>
    <source>
        <strain evidence="1">201800295</strain>
    </source>
</reference>
<dbReference type="Proteomes" id="UP000297617">
    <property type="component" value="Unassembled WGS sequence"/>
</dbReference>
<protein>
    <submittedName>
        <fullName evidence="2">Uncharacterized protein</fullName>
    </submittedName>
</protein>
<dbReference type="EMBL" id="RQFD01000003">
    <property type="protein sequence ID" value="TGK52968.1"/>
    <property type="molecule type" value="Genomic_DNA"/>
</dbReference>
<evidence type="ECO:0000313" key="4">
    <source>
        <dbReference type="Proteomes" id="UP000297641"/>
    </source>
</evidence>
<sequence>MNGVRDDIPESKVKEFVDTYLQITKKSGIDEILKLVEINKKSEQELTYSLKNIDADYIVVGYLLPEFRQSNLILVTVLSKLYSAFTLGTIPSYENYSLNPTFVLYDRNLNRLEQFTMNSTYTVIQAWWAREDISNSGEKIYGHAGNTNLSNVYIPDIEDANTAITTYINNRPE</sequence>
<gene>
    <name evidence="1" type="ORF">EHQ10_04290</name>
    <name evidence="2" type="ORF">EHQ43_04950</name>
</gene>